<gene>
    <name evidence="6" type="primary">hmuV_1</name>
    <name evidence="6" type="ORF">HALOF300_00416</name>
</gene>
<dbReference type="RefSeq" id="WP_231954962.1">
    <property type="nucleotide sequence ID" value="NZ_CACRYJ010000006.1"/>
</dbReference>
<keyword evidence="3 6" id="KW-0067">ATP-binding</keyword>
<evidence type="ECO:0000313" key="6">
    <source>
        <dbReference type="EMBL" id="VZO35190.1"/>
    </source>
</evidence>
<comment type="caution">
    <text evidence="6">The sequence shown here is derived from an EMBL/GenBank/DDBJ whole genome shotgun (WGS) entry which is preliminary data.</text>
</comment>
<dbReference type="Pfam" id="PF00005">
    <property type="entry name" value="ABC_tran"/>
    <property type="match status" value="1"/>
</dbReference>
<evidence type="ECO:0000313" key="7">
    <source>
        <dbReference type="Proteomes" id="UP000419743"/>
    </source>
</evidence>
<dbReference type="EMBL" id="CACRYJ010000006">
    <property type="protein sequence ID" value="VZO35190.1"/>
    <property type="molecule type" value="Genomic_DNA"/>
</dbReference>
<dbReference type="PROSITE" id="PS50893">
    <property type="entry name" value="ABC_TRANSPORTER_2"/>
    <property type="match status" value="1"/>
</dbReference>
<keyword evidence="6" id="KW-0378">Hydrolase</keyword>
<keyword evidence="7" id="KW-1185">Reference proteome</keyword>
<evidence type="ECO:0000256" key="3">
    <source>
        <dbReference type="ARBA" id="ARBA00022840"/>
    </source>
</evidence>
<accession>A0A7M4DE76</accession>
<reference evidence="6 7" key="1">
    <citation type="submission" date="2019-11" db="EMBL/GenBank/DDBJ databases">
        <authorList>
            <person name="Criscuolo A."/>
        </authorList>
    </citation>
    <scope>NUCLEOTIDE SEQUENCE [LARGE SCALE GENOMIC DNA]</scope>
    <source>
        <strain evidence="6">CIP111667</strain>
    </source>
</reference>
<proteinExistence type="predicted"/>
<dbReference type="InterPro" id="IPR003593">
    <property type="entry name" value="AAA+_ATPase"/>
</dbReference>
<evidence type="ECO:0000256" key="1">
    <source>
        <dbReference type="ARBA" id="ARBA00022448"/>
    </source>
</evidence>
<dbReference type="EC" id="3.6.3.-" evidence="6"/>
<sequence length="286" mass="30668">MSAQAVRAPSMAYPWDGPEPRAALIGCEGLSLRLGGQPVLVDVDLRVHAGEVVALVGPNGAGKSTLLAALAGDLDPEQGRVLLGEHDLSAVPVAERARARAVQVQEARLSFAFRAEEVVRMGRAPWRGTRFAAEDDAVVADALRTSEVEHLAGRLFPTLSGGEKARTAFARAVGQETAVLMLDEPTAALDIRHQERLLAEVRERAAAGVGVVVVLHDLTLAAAYADRIVLLADGRVRADGPPRDVLTAELLTEVYRYPIAVVEHEDSRALVVLPLRDRRSPQKEES</sequence>
<dbReference type="Gene3D" id="3.40.50.300">
    <property type="entry name" value="P-loop containing nucleotide triphosphate hydrolases"/>
    <property type="match status" value="1"/>
</dbReference>
<dbReference type="SMART" id="SM00382">
    <property type="entry name" value="AAA"/>
    <property type="match status" value="1"/>
</dbReference>
<dbReference type="CDD" id="cd03214">
    <property type="entry name" value="ABC_Iron-Siderophores_B12_Hemin"/>
    <property type="match status" value="1"/>
</dbReference>
<evidence type="ECO:0000259" key="5">
    <source>
        <dbReference type="PROSITE" id="PS50893"/>
    </source>
</evidence>
<dbReference type="Proteomes" id="UP000419743">
    <property type="component" value="Unassembled WGS sequence"/>
</dbReference>
<keyword evidence="1" id="KW-0813">Transport</keyword>
<dbReference type="GO" id="GO:0016887">
    <property type="term" value="F:ATP hydrolysis activity"/>
    <property type="evidence" value="ECO:0007669"/>
    <property type="project" value="InterPro"/>
</dbReference>
<organism evidence="6 7">
    <name type="scientific">Occultella aeris</name>
    <dbReference type="NCBI Taxonomy" id="2761496"/>
    <lineage>
        <taxon>Bacteria</taxon>
        <taxon>Bacillati</taxon>
        <taxon>Actinomycetota</taxon>
        <taxon>Actinomycetes</taxon>
        <taxon>Micrococcales</taxon>
        <taxon>Ruaniaceae</taxon>
        <taxon>Occultella</taxon>
    </lineage>
</organism>
<dbReference type="NCBIfam" id="NF010068">
    <property type="entry name" value="PRK13548.1"/>
    <property type="match status" value="1"/>
</dbReference>
<dbReference type="SUPFAM" id="SSF52540">
    <property type="entry name" value="P-loop containing nucleoside triphosphate hydrolases"/>
    <property type="match status" value="1"/>
</dbReference>
<keyword evidence="4" id="KW-1278">Translocase</keyword>
<dbReference type="PANTHER" id="PTHR42794:SF1">
    <property type="entry name" value="HEMIN IMPORT ATP-BINDING PROTEIN HMUV"/>
    <property type="match status" value="1"/>
</dbReference>
<dbReference type="AlphaFoldDB" id="A0A7M4DE76"/>
<feature type="domain" description="ABC transporter" evidence="5">
    <location>
        <begin position="25"/>
        <end position="258"/>
    </location>
</feature>
<dbReference type="InterPro" id="IPR027417">
    <property type="entry name" value="P-loop_NTPase"/>
</dbReference>
<evidence type="ECO:0000256" key="4">
    <source>
        <dbReference type="ARBA" id="ARBA00022967"/>
    </source>
</evidence>
<protein>
    <submittedName>
        <fullName evidence="6">Hemin import ATP-binding protein HmuV</fullName>
        <ecNumber evidence="6">3.6.3.-</ecNumber>
    </submittedName>
</protein>
<dbReference type="InterPro" id="IPR003439">
    <property type="entry name" value="ABC_transporter-like_ATP-bd"/>
</dbReference>
<dbReference type="GO" id="GO:0005524">
    <property type="term" value="F:ATP binding"/>
    <property type="evidence" value="ECO:0007669"/>
    <property type="project" value="UniProtKB-KW"/>
</dbReference>
<keyword evidence="2" id="KW-0547">Nucleotide-binding</keyword>
<name>A0A7M4DE76_9MICO</name>
<evidence type="ECO:0000256" key="2">
    <source>
        <dbReference type="ARBA" id="ARBA00022741"/>
    </source>
</evidence>
<dbReference type="PANTHER" id="PTHR42794">
    <property type="entry name" value="HEMIN IMPORT ATP-BINDING PROTEIN HMUV"/>
    <property type="match status" value="1"/>
</dbReference>